<feature type="compositionally biased region" description="Polar residues" evidence="1">
    <location>
        <begin position="297"/>
        <end position="312"/>
    </location>
</feature>
<dbReference type="PANTHER" id="PTHR47377:SF3">
    <property type="entry name" value="RHODANESE-LIKE DOMAIN-CONTAINING PROTEIN 4A, CHLOROPLASTIC"/>
    <property type="match status" value="1"/>
</dbReference>
<dbReference type="STRING" id="56857.A0A200QKT6"/>
<dbReference type="FunCoup" id="A0A200QKT6">
    <property type="interactions" value="1844"/>
</dbReference>
<dbReference type="InterPro" id="IPR001763">
    <property type="entry name" value="Rhodanese-like_dom"/>
</dbReference>
<dbReference type="SUPFAM" id="SSF52821">
    <property type="entry name" value="Rhodanese/Cell cycle control phosphatase"/>
    <property type="match status" value="1"/>
</dbReference>
<keyword evidence="4" id="KW-1185">Reference proteome</keyword>
<feature type="region of interest" description="Disordered" evidence="1">
    <location>
        <begin position="294"/>
        <end position="360"/>
    </location>
</feature>
<reference evidence="3 4" key="1">
    <citation type="journal article" date="2017" name="Mol. Plant">
        <title>The Genome of Medicinal Plant Macleaya cordata Provides New Insights into Benzylisoquinoline Alkaloids Metabolism.</title>
        <authorList>
            <person name="Liu X."/>
            <person name="Liu Y."/>
            <person name="Huang P."/>
            <person name="Ma Y."/>
            <person name="Qing Z."/>
            <person name="Tang Q."/>
            <person name="Cao H."/>
            <person name="Cheng P."/>
            <person name="Zheng Y."/>
            <person name="Yuan Z."/>
            <person name="Zhou Y."/>
            <person name="Liu J."/>
            <person name="Tang Z."/>
            <person name="Zhuo Y."/>
            <person name="Zhang Y."/>
            <person name="Yu L."/>
            <person name="Huang J."/>
            <person name="Yang P."/>
            <person name="Peng Q."/>
            <person name="Zhang J."/>
            <person name="Jiang W."/>
            <person name="Zhang Z."/>
            <person name="Lin K."/>
            <person name="Ro D.K."/>
            <person name="Chen X."/>
            <person name="Xiong X."/>
            <person name="Shang Y."/>
            <person name="Huang S."/>
            <person name="Zeng J."/>
        </authorList>
    </citation>
    <scope>NUCLEOTIDE SEQUENCE [LARGE SCALE GENOMIC DNA]</scope>
    <source>
        <strain evidence="4">cv. BLH2017</strain>
        <tissue evidence="3">Root</tissue>
    </source>
</reference>
<dbReference type="OrthoDB" id="1696354at2759"/>
<evidence type="ECO:0000256" key="1">
    <source>
        <dbReference type="SAM" id="MobiDB-lite"/>
    </source>
</evidence>
<dbReference type="EMBL" id="MVGT01001732">
    <property type="protein sequence ID" value="OVA11041.1"/>
    <property type="molecule type" value="Genomic_DNA"/>
</dbReference>
<dbReference type="AlphaFoldDB" id="A0A200QKT6"/>
<dbReference type="Gene3D" id="3.40.250.10">
    <property type="entry name" value="Rhodanese-like domain"/>
    <property type="match status" value="1"/>
</dbReference>
<comment type="caution">
    <text evidence="3">The sequence shown here is derived from an EMBL/GenBank/DDBJ whole genome shotgun (WGS) entry which is preliminary data.</text>
</comment>
<evidence type="ECO:0000313" key="4">
    <source>
        <dbReference type="Proteomes" id="UP000195402"/>
    </source>
</evidence>
<proteinExistence type="predicted"/>
<evidence type="ECO:0000259" key="2">
    <source>
        <dbReference type="PROSITE" id="PS50206"/>
    </source>
</evidence>
<dbReference type="PANTHER" id="PTHR47377">
    <property type="entry name" value="RHODANESE-LIKE DOMAIN-CONTAINING PROTEIN 4, CHLOROPLASTIC"/>
    <property type="match status" value="1"/>
</dbReference>
<dbReference type="OMA" id="PPSMHIY"/>
<feature type="domain" description="Rhodanese" evidence="2">
    <location>
        <begin position="165"/>
        <end position="271"/>
    </location>
</feature>
<sequence length="360" mass="40426">MDSLTISRFSSSLRLRNYPKTNNPFTSITTFFLPNPFQKRLSIRKTKTACSVKIPSTHNNPPSPLQDQLYLITKNASSLTFQLSLSLLAPFSCYASETETTISSSSDKINLESILVSIDDFFNRNPFFVAGVTFIWLVVIPLTQEYVLKKFKFIAAIDAFRKLRDDPNSQLLDIRDNQSLQYLGSPNLKILNKRAVQIQFMEREEEGFVKKVMENFKDPGNTTLCILDNFDGKSIEVAELLFKNGFKEAYAIKGGLRGKDGWQAIQETLLPPSVHVFPKKNSKTKEQLEMNGEEINRQTTSNGNIPSLTSVPSERVENGSINSTRPISQANLGPKRMSSPYPNYPDLKPPSSPTPSKPVS</sequence>
<organism evidence="3 4">
    <name type="scientific">Macleaya cordata</name>
    <name type="common">Five-seeded plume-poppy</name>
    <name type="synonym">Bocconia cordata</name>
    <dbReference type="NCBI Taxonomy" id="56857"/>
    <lineage>
        <taxon>Eukaryota</taxon>
        <taxon>Viridiplantae</taxon>
        <taxon>Streptophyta</taxon>
        <taxon>Embryophyta</taxon>
        <taxon>Tracheophyta</taxon>
        <taxon>Spermatophyta</taxon>
        <taxon>Magnoliopsida</taxon>
        <taxon>Ranunculales</taxon>
        <taxon>Papaveraceae</taxon>
        <taxon>Papaveroideae</taxon>
        <taxon>Macleaya</taxon>
    </lineage>
</organism>
<dbReference type="Proteomes" id="UP000195402">
    <property type="component" value="Unassembled WGS sequence"/>
</dbReference>
<feature type="compositionally biased region" description="Pro residues" evidence="1">
    <location>
        <begin position="347"/>
        <end position="360"/>
    </location>
</feature>
<evidence type="ECO:0000313" key="3">
    <source>
        <dbReference type="EMBL" id="OVA11041.1"/>
    </source>
</evidence>
<protein>
    <submittedName>
        <fullName evidence="3">Rhodanese-like domain</fullName>
    </submittedName>
</protein>
<accession>A0A200QKT6</accession>
<dbReference type="InParanoid" id="A0A200QKT6"/>
<dbReference type="InterPro" id="IPR044240">
    <property type="entry name" value="STR4-like"/>
</dbReference>
<dbReference type="PROSITE" id="PS50206">
    <property type="entry name" value="RHODANESE_3"/>
    <property type="match status" value="1"/>
</dbReference>
<feature type="compositionally biased region" description="Polar residues" evidence="1">
    <location>
        <begin position="319"/>
        <end position="331"/>
    </location>
</feature>
<dbReference type="InterPro" id="IPR036873">
    <property type="entry name" value="Rhodanese-like_dom_sf"/>
</dbReference>
<gene>
    <name evidence="3" type="ORF">BVC80_1741g15</name>
</gene>
<name>A0A200QKT6_MACCD</name>